<comment type="pathway">
    <text evidence="2">Polyol metabolism; glycerol fermentation; glycerone phosphate from glycerol (oxidative route): step 2/2.</text>
</comment>
<evidence type="ECO:0000256" key="4">
    <source>
        <dbReference type="ARBA" id="ARBA00022679"/>
    </source>
</evidence>
<comment type="function">
    <text evidence="1">Catalyzes both the phosphorylation of dihydroxyacetone and of glyceraldehyde.</text>
</comment>
<evidence type="ECO:0000313" key="15">
    <source>
        <dbReference type="EMBL" id="AMD22081.1"/>
    </source>
</evidence>
<gene>
    <name evidence="15" type="ORF">AW171_hschr74091</name>
</gene>
<evidence type="ECO:0000256" key="3">
    <source>
        <dbReference type="ARBA" id="ARBA00008757"/>
    </source>
</evidence>
<dbReference type="GO" id="GO:0019588">
    <property type="term" value="P:anaerobic glycerol catabolic process"/>
    <property type="evidence" value="ECO:0007669"/>
    <property type="project" value="UniProtKB-UniPathway"/>
</dbReference>
<dbReference type="Pfam" id="PF02733">
    <property type="entry name" value="Dak1"/>
    <property type="match status" value="1"/>
</dbReference>
<dbReference type="FunFam" id="3.30.1180.20:FF:000001">
    <property type="entry name" value="Dihydroxyacetone kinase 1"/>
    <property type="match status" value="1"/>
</dbReference>
<evidence type="ECO:0000256" key="5">
    <source>
        <dbReference type="ARBA" id="ARBA00022741"/>
    </source>
</evidence>
<evidence type="ECO:0000256" key="7">
    <source>
        <dbReference type="ARBA" id="ARBA00022798"/>
    </source>
</evidence>
<dbReference type="NCBIfam" id="TIGR02361">
    <property type="entry name" value="dak_ATP"/>
    <property type="match status" value="1"/>
</dbReference>
<feature type="domain" description="DhaK" evidence="14">
    <location>
        <begin position="7"/>
        <end position="352"/>
    </location>
</feature>
<comment type="similarity">
    <text evidence="3">Belongs to the dihydroxyacetone kinase (DAK) family.</text>
</comment>
<sequence>MTIKSFELSDALNYSLEGAVLADPSLCLISKDKVLFRQTDKGKIGIISGGGSGHEPTHTGYIGTGMLAAVVVGEIFASPSTKQILSAIKVLHANTSGLLLIVKNYTGDVLHFGLAAERARDLGIDCQMVVVGDDVSVGRSKGGGVGRRALAGTVLVHKITGAFAENFPQYGVKGAATIAKIVNDNLVTIGTSLNHCKVPGRDFETTLKRNQVELGMGIHNEPGVEVLEPIPGTAEIIERYMLPKLLDPEDKDRYFVEFDPSDEVVLLVNNLGGISNFMISAIAAKTHELLSRYFNIEPVRTIHGTFTTAFNGNGFSITLLNASRCSRQIMAEFTEVESVVSLLDAFTDAIGWQGVSQKRRQPPKIVKDILTMKENAPRAGKFDFEIFSKFVKAGAKQVVESEPEITHYDNLVGDGDCGHTLVAGVSSLVKGLDTVTQESLSQALAQLSTHVEDAMGGTSGGLYSILLSGFSKGLIKACKDENEEVSPEIIAEALETALEILYRYSGARPGDCTMIDALEPFVKTFSKTKDFDKAFKAADEGAKATARLEAKYGRASYVGHTKNIPDPGAVGLVEFLRGVKEGLKNYLVQKSITKLSLSG</sequence>
<dbReference type="PROSITE" id="PS51480">
    <property type="entry name" value="DHAL"/>
    <property type="match status" value="1"/>
</dbReference>
<keyword evidence="7" id="KW-0319">Glycerol metabolism</keyword>
<dbReference type="RefSeq" id="XP_017989077.1">
    <property type="nucleotide sequence ID" value="XM_018133760.1"/>
</dbReference>
<dbReference type="UniPathway" id="UPA00617">
    <property type="reaction ID" value="UER00669"/>
</dbReference>
<evidence type="ECO:0000256" key="10">
    <source>
        <dbReference type="ARBA" id="ARBA00048898"/>
    </source>
</evidence>
<dbReference type="Pfam" id="PF02734">
    <property type="entry name" value="Dak2"/>
    <property type="match status" value="1"/>
</dbReference>
<evidence type="ECO:0000256" key="11">
    <source>
        <dbReference type="PIRSR" id="PIRSR612734-1"/>
    </source>
</evidence>
<keyword evidence="6" id="KW-0418">Kinase</keyword>
<reference evidence="15 16" key="1">
    <citation type="submission" date="2016-01" db="EMBL/GenBank/DDBJ databases">
        <title>Genome sequence of the yeast Holleya sinecauda.</title>
        <authorList>
            <person name="Dietrich F.S."/>
        </authorList>
    </citation>
    <scope>NUCLEOTIDE SEQUENCE [LARGE SCALE GENOMIC DNA]</scope>
    <source>
        <strain evidence="15 16">ATCC 58844</strain>
    </source>
</reference>
<dbReference type="GeneID" id="28725411"/>
<comment type="catalytic activity">
    <reaction evidence="10">
        <text>dihydroxyacetone + ATP = dihydroxyacetone phosphate + ADP + H(+)</text>
        <dbReference type="Rhea" id="RHEA:15773"/>
        <dbReference type="ChEBI" id="CHEBI:15378"/>
        <dbReference type="ChEBI" id="CHEBI:16016"/>
        <dbReference type="ChEBI" id="CHEBI:30616"/>
        <dbReference type="ChEBI" id="CHEBI:57642"/>
        <dbReference type="ChEBI" id="CHEBI:456216"/>
        <dbReference type="EC" id="2.7.1.29"/>
    </reaction>
</comment>
<dbReference type="GO" id="GO:0050354">
    <property type="term" value="F:triokinase activity"/>
    <property type="evidence" value="ECO:0007669"/>
    <property type="project" value="UniProtKB-EC"/>
</dbReference>
<evidence type="ECO:0000259" key="14">
    <source>
        <dbReference type="PROSITE" id="PS51481"/>
    </source>
</evidence>
<accession>A0A120K2N6</accession>
<proteinExistence type="inferred from homology"/>
<dbReference type="GO" id="GO:0004371">
    <property type="term" value="F:glycerone kinase activity"/>
    <property type="evidence" value="ECO:0007669"/>
    <property type="project" value="UniProtKB-EC"/>
</dbReference>
<dbReference type="InterPro" id="IPR036117">
    <property type="entry name" value="DhaL_dom_sf"/>
</dbReference>
<dbReference type="Gene3D" id="1.25.40.340">
    <property type="match status" value="1"/>
</dbReference>
<dbReference type="GO" id="GO:0005524">
    <property type="term" value="F:ATP binding"/>
    <property type="evidence" value="ECO:0007669"/>
    <property type="project" value="UniProtKB-KW"/>
</dbReference>
<organism evidence="15 16">
    <name type="scientific">Eremothecium sinecaudum</name>
    <dbReference type="NCBI Taxonomy" id="45286"/>
    <lineage>
        <taxon>Eukaryota</taxon>
        <taxon>Fungi</taxon>
        <taxon>Dikarya</taxon>
        <taxon>Ascomycota</taxon>
        <taxon>Saccharomycotina</taxon>
        <taxon>Saccharomycetes</taxon>
        <taxon>Saccharomycetales</taxon>
        <taxon>Saccharomycetaceae</taxon>
        <taxon>Eremothecium</taxon>
    </lineage>
</organism>
<keyword evidence="16" id="KW-1185">Reference proteome</keyword>
<dbReference type="SUPFAM" id="SSF82549">
    <property type="entry name" value="DAK1/DegV-like"/>
    <property type="match status" value="1"/>
</dbReference>
<feature type="domain" description="DhaL" evidence="13">
    <location>
        <begin position="385"/>
        <end position="581"/>
    </location>
</feature>
<dbReference type="InterPro" id="IPR004007">
    <property type="entry name" value="DhaL_dom"/>
</dbReference>
<evidence type="ECO:0000256" key="1">
    <source>
        <dbReference type="ARBA" id="ARBA00003264"/>
    </source>
</evidence>
<dbReference type="FunFam" id="3.40.50.10440:FF:000001">
    <property type="entry name" value="Dihydroxyacetone kinase, DhaK subunit"/>
    <property type="match status" value="1"/>
</dbReference>
<keyword evidence="4" id="KW-0808">Transferase</keyword>
<evidence type="ECO:0000256" key="12">
    <source>
        <dbReference type="PIRSR" id="PIRSR612734-2"/>
    </source>
</evidence>
<name>A0A120K2N6_9SACH</name>
<dbReference type="PANTHER" id="PTHR28629:SF14">
    <property type="entry name" value="DIHYDROXYACETONE KINASE 1"/>
    <property type="match status" value="1"/>
</dbReference>
<dbReference type="Proteomes" id="UP000243052">
    <property type="component" value="Chromosome vii"/>
</dbReference>
<dbReference type="GO" id="GO:0005829">
    <property type="term" value="C:cytosol"/>
    <property type="evidence" value="ECO:0007669"/>
    <property type="project" value="TreeGrafter"/>
</dbReference>
<feature type="binding site" evidence="12">
    <location>
        <position position="108"/>
    </location>
    <ligand>
        <name>substrate</name>
    </ligand>
</feature>
<dbReference type="STRING" id="45286.A0A120K2N6"/>
<dbReference type="InterPro" id="IPR050861">
    <property type="entry name" value="Dihydroxyacetone_Kinase"/>
</dbReference>
<dbReference type="GO" id="GO:0061610">
    <property type="term" value="P:glycerol to glycerone phosphate metabolic process"/>
    <property type="evidence" value="ECO:0007669"/>
    <property type="project" value="UniProtKB-ARBA"/>
</dbReference>
<dbReference type="InterPro" id="IPR004006">
    <property type="entry name" value="DhaK_dom"/>
</dbReference>
<evidence type="ECO:0000256" key="6">
    <source>
        <dbReference type="ARBA" id="ARBA00022777"/>
    </source>
</evidence>
<protein>
    <submittedName>
        <fullName evidence="15">HGL259Cp</fullName>
    </submittedName>
</protein>
<evidence type="ECO:0000313" key="16">
    <source>
        <dbReference type="Proteomes" id="UP000243052"/>
    </source>
</evidence>
<evidence type="ECO:0000259" key="13">
    <source>
        <dbReference type="PROSITE" id="PS51480"/>
    </source>
</evidence>
<dbReference type="Gene3D" id="3.40.50.10440">
    <property type="entry name" value="Dihydroxyacetone kinase, domain 1"/>
    <property type="match status" value="1"/>
</dbReference>
<feature type="binding site" evidence="12">
    <location>
        <position position="103"/>
    </location>
    <ligand>
        <name>substrate</name>
    </ligand>
</feature>
<dbReference type="OrthoDB" id="1724672at2759"/>
<dbReference type="Gene3D" id="3.30.1180.20">
    <property type="entry name" value="Dihydroxyacetone kinase, domain 2"/>
    <property type="match status" value="1"/>
</dbReference>
<comment type="catalytic activity">
    <reaction evidence="9">
        <text>D-glyceraldehyde + ATP = D-glyceraldehyde 3-phosphate + ADP + H(+)</text>
        <dbReference type="Rhea" id="RHEA:13941"/>
        <dbReference type="ChEBI" id="CHEBI:15378"/>
        <dbReference type="ChEBI" id="CHEBI:17378"/>
        <dbReference type="ChEBI" id="CHEBI:30616"/>
        <dbReference type="ChEBI" id="CHEBI:59776"/>
        <dbReference type="ChEBI" id="CHEBI:456216"/>
        <dbReference type="EC" id="2.7.1.28"/>
    </reaction>
</comment>
<feature type="active site" description="Tele-hemiaminal-histidine intermediate" evidence="11">
    <location>
        <position position="219"/>
    </location>
</feature>
<dbReference type="SUPFAM" id="SSF101473">
    <property type="entry name" value="DhaL-like"/>
    <property type="match status" value="1"/>
</dbReference>
<dbReference type="InterPro" id="IPR012734">
    <property type="entry name" value="DhaK_ATP"/>
</dbReference>
<dbReference type="PROSITE" id="PS51481">
    <property type="entry name" value="DHAK"/>
    <property type="match status" value="1"/>
</dbReference>
<keyword evidence="8" id="KW-0067">ATP-binding</keyword>
<keyword evidence="5" id="KW-0547">Nucleotide-binding</keyword>
<feature type="binding site" evidence="12">
    <location>
        <begin position="51"/>
        <end position="54"/>
    </location>
    <ligand>
        <name>substrate</name>
    </ligand>
</feature>
<evidence type="ECO:0000256" key="9">
    <source>
        <dbReference type="ARBA" id="ARBA00047974"/>
    </source>
</evidence>
<dbReference type="PANTHER" id="PTHR28629">
    <property type="entry name" value="TRIOKINASE/FMN CYCLASE"/>
    <property type="match status" value="1"/>
</dbReference>
<dbReference type="SMART" id="SM01120">
    <property type="entry name" value="Dak2"/>
    <property type="match status" value="1"/>
</dbReference>
<dbReference type="AlphaFoldDB" id="A0A120K2N6"/>
<evidence type="ECO:0000256" key="8">
    <source>
        <dbReference type="ARBA" id="ARBA00022840"/>
    </source>
</evidence>
<evidence type="ECO:0000256" key="2">
    <source>
        <dbReference type="ARBA" id="ARBA00004778"/>
    </source>
</evidence>
<dbReference type="EMBL" id="CP014247">
    <property type="protein sequence ID" value="AMD22081.1"/>
    <property type="molecule type" value="Genomic_DNA"/>
</dbReference>
<dbReference type="FunFam" id="1.25.40.340:FF:000001">
    <property type="entry name" value="Dihydroxyacetone kinase 1"/>
    <property type="match status" value="1"/>
</dbReference>